<accession>F9W8J8</accession>
<keyword evidence="6" id="KW-0472">Membrane</keyword>
<protein>
    <submittedName>
        <fullName evidence="10">WGS project CAEQ00000000 data, annotated contig 1740</fullName>
    </submittedName>
</protein>
<organism evidence="10 11">
    <name type="scientific">Trypanosoma congolense (strain IL3000)</name>
    <dbReference type="NCBI Taxonomy" id="1068625"/>
    <lineage>
        <taxon>Eukaryota</taxon>
        <taxon>Discoba</taxon>
        <taxon>Euglenozoa</taxon>
        <taxon>Kinetoplastea</taxon>
        <taxon>Metakinetoplastina</taxon>
        <taxon>Trypanosomatida</taxon>
        <taxon>Trypanosomatidae</taxon>
        <taxon>Trypanosoma</taxon>
        <taxon>Nannomonas</taxon>
    </lineage>
</organism>
<dbReference type="EMBL" id="CAEQ01001175">
    <property type="protein sequence ID" value="CCD13530.1"/>
    <property type="molecule type" value="Genomic_DNA"/>
</dbReference>
<keyword evidence="11" id="KW-1185">Reference proteome</keyword>
<comment type="subcellular location">
    <subcellularLocation>
        <location evidence="2">Cell membrane</location>
        <topology evidence="2">Lipid-anchor</topology>
        <topology evidence="2">GPI-anchor</topology>
    </subcellularLocation>
</comment>
<gene>
    <name evidence="10" type="ORF">TCIL3000_0_42760</name>
</gene>
<dbReference type="Pfam" id="PF13206">
    <property type="entry name" value="VSG_B"/>
    <property type="match status" value="1"/>
</dbReference>
<dbReference type="VEuPathDB" id="TriTrypDB:TcIL3000_0_42760"/>
<evidence type="ECO:0000256" key="6">
    <source>
        <dbReference type="ARBA" id="ARBA00023136"/>
    </source>
</evidence>
<evidence type="ECO:0000256" key="8">
    <source>
        <dbReference type="ARBA" id="ARBA00023288"/>
    </source>
</evidence>
<reference evidence="11" key="1">
    <citation type="submission" date="2011-07" db="EMBL/GenBank/DDBJ databases">
        <title>Divergent evolution of antigenic variation in African trypanosomes.</title>
        <authorList>
            <person name="Jackson A.P."/>
            <person name="Berry A."/>
            <person name="Allison H.C."/>
            <person name="Burton P."/>
            <person name="Anderson J."/>
            <person name="Aslett M."/>
            <person name="Brown R."/>
            <person name="Corton N."/>
            <person name="Harris D."/>
            <person name="Hauser H."/>
            <person name="Gamble J."/>
            <person name="Gilderthorp R."/>
            <person name="McQuillan J."/>
            <person name="Quail M.A."/>
            <person name="Sanders M."/>
            <person name="Van Tonder A."/>
            <person name="Ginger M.L."/>
            <person name="Donelson J.E."/>
            <person name="Field M.C."/>
            <person name="Barry J.D."/>
            <person name="Berriman M."/>
            <person name="Hertz-Fowler C."/>
        </authorList>
    </citation>
    <scope>NUCLEOTIDE SEQUENCE [LARGE SCALE GENOMIC DNA]</scope>
    <source>
        <strain evidence="11">IL3000</strain>
    </source>
</reference>
<comment type="caution">
    <text evidence="10">The sequence shown here is derived from an EMBL/GenBank/DDBJ whole genome shotgun (WGS) entry which is preliminary data.</text>
</comment>
<keyword evidence="5" id="KW-0732">Signal</keyword>
<keyword evidence="3" id="KW-1003">Cell membrane</keyword>
<feature type="non-terminal residue" evidence="10">
    <location>
        <position position="262"/>
    </location>
</feature>
<keyword evidence="4" id="KW-0336">GPI-anchor</keyword>
<evidence type="ECO:0000256" key="4">
    <source>
        <dbReference type="ARBA" id="ARBA00022622"/>
    </source>
</evidence>
<evidence type="ECO:0000256" key="7">
    <source>
        <dbReference type="ARBA" id="ARBA00023180"/>
    </source>
</evidence>
<evidence type="ECO:0000256" key="5">
    <source>
        <dbReference type="ARBA" id="ARBA00022729"/>
    </source>
</evidence>
<reference evidence="10 11" key="2">
    <citation type="journal article" date="2012" name="Proc. Natl. Acad. Sci. U.S.A.">
        <title>Antigenic diversity is generated by distinct evolutionary mechanisms in African trypanosome species.</title>
        <authorList>
            <person name="Jackson A.P."/>
            <person name="Berry A."/>
            <person name="Aslett M."/>
            <person name="Allison H.C."/>
            <person name="Burton P."/>
            <person name="Vavrova-Anderson J."/>
            <person name="Brown R."/>
            <person name="Browne H."/>
            <person name="Corton N."/>
            <person name="Hauser H."/>
            <person name="Gamble J."/>
            <person name="Gilderthorp R."/>
            <person name="Marcello L."/>
            <person name="McQuillan J."/>
            <person name="Otto T.D."/>
            <person name="Quail M.A."/>
            <person name="Sanders M.J."/>
            <person name="van Tonder A."/>
            <person name="Ginger M.L."/>
            <person name="Field M.C."/>
            <person name="Barry J.D."/>
            <person name="Hertz-Fowler C."/>
            <person name="Berriman M."/>
        </authorList>
    </citation>
    <scope>NUCLEOTIDE SEQUENCE [LARGE SCALE GENOMIC DNA]</scope>
    <source>
        <strain evidence="10 11">IL3000</strain>
    </source>
</reference>
<feature type="domain" description="Trypanosome variant surface glycoprotein B-type N-terminal" evidence="9">
    <location>
        <begin position="66"/>
        <end position="262"/>
    </location>
</feature>
<keyword evidence="8" id="KW-0449">Lipoprotein</keyword>
<proteinExistence type="predicted"/>
<dbReference type="GO" id="GO:0098552">
    <property type="term" value="C:side of membrane"/>
    <property type="evidence" value="ECO:0007669"/>
    <property type="project" value="UniProtKB-KW"/>
</dbReference>
<name>F9W8J8_TRYCI</name>
<evidence type="ECO:0000313" key="10">
    <source>
        <dbReference type="EMBL" id="CCD13530.1"/>
    </source>
</evidence>
<dbReference type="AlphaFoldDB" id="F9W8J8"/>
<evidence type="ECO:0000313" key="11">
    <source>
        <dbReference type="Proteomes" id="UP000000702"/>
    </source>
</evidence>
<dbReference type="InterPro" id="IPR025932">
    <property type="entry name" value="Trypano_VSG_B_N_dom"/>
</dbReference>
<sequence length="262" mass="28414">MLRSCLLLCALPPLHRMMLSHRCIRGQERDRVVGMKLLSWIAMVSVLWVAIRVETKDHNGEAYQALCQVLREAVKKWGDRGTGLSGSLKKALGKTIFGKGHGDGQDLEKLREGLPGDYRKEGANRELFCGSPYSSEYGGNPARWSGHSAPHDLLCLCTLGEAVWLTSLRRSGTEKLCAQDVTAGKLDSQMGWVSDDYEDGESQLIATWFNVTLPCLNDGGGAESLTSALQKFKEKLGVPAPGTPAYRILGEVGVTGSTTCSG</sequence>
<dbReference type="GO" id="GO:0005886">
    <property type="term" value="C:plasma membrane"/>
    <property type="evidence" value="ECO:0007669"/>
    <property type="project" value="UniProtKB-SubCell"/>
</dbReference>
<evidence type="ECO:0000256" key="1">
    <source>
        <dbReference type="ARBA" id="ARBA00002523"/>
    </source>
</evidence>
<evidence type="ECO:0000256" key="3">
    <source>
        <dbReference type="ARBA" id="ARBA00022475"/>
    </source>
</evidence>
<evidence type="ECO:0000256" key="2">
    <source>
        <dbReference type="ARBA" id="ARBA00004609"/>
    </source>
</evidence>
<evidence type="ECO:0000259" key="9">
    <source>
        <dbReference type="Pfam" id="PF13206"/>
    </source>
</evidence>
<dbReference type="Proteomes" id="UP000000702">
    <property type="component" value="Unassembled WGS sequence"/>
</dbReference>
<comment type="function">
    <text evidence="1">VSG forms a coat on the surface of the parasite. The trypanosome evades the immune response of the host by expressing a series of antigenically distinct VSGs from an estimated 1000 VSG genes.</text>
</comment>
<keyword evidence="7" id="KW-0325">Glycoprotein</keyword>